<dbReference type="EMBL" id="AP022598">
    <property type="protein sequence ID" value="BBY74250.1"/>
    <property type="molecule type" value="Genomic_DNA"/>
</dbReference>
<evidence type="ECO:0000256" key="2">
    <source>
        <dbReference type="ARBA" id="ARBA00022801"/>
    </source>
</evidence>
<organism evidence="4 5">
    <name type="scientific">Mycolicibacterium parafortuitum</name>
    <name type="common">Mycobacterium parafortuitum</name>
    <dbReference type="NCBI Taxonomy" id="39692"/>
    <lineage>
        <taxon>Bacteria</taxon>
        <taxon>Bacillati</taxon>
        <taxon>Actinomycetota</taxon>
        <taxon>Actinomycetes</taxon>
        <taxon>Mycobacteriales</taxon>
        <taxon>Mycobacteriaceae</taxon>
        <taxon>Mycolicibacterium</taxon>
    </lineage>
</organism>
<dbReference type="AlphaFoldDB" id="A0A7I7TYM9"/>
<accession>A0A7I7TYM9</accession>
<dbReference type="NCBIfam" id="TIGR00369">
    <property type="entry name" value="unchar_dom_1"/>
    <property type="match status" value="1"/>
</dbReference>
<protein>
    <submittedName>
        <fullName evidence="4">Phenylacetic acid degradation protein</fullName>
    </submittedName>
</protein>
<dbReference type="SUPFAM" id="SSF54637">
    <property type="entry name" value="Thioesterase/thiol ester dehydrase-isomerase"/>
    <property type="match status" value="1"/>
</dbReference>
<dbReference type="InterPro" id="IPR006683">
    <property type="entry name" value="Thioestr_dom"/>
</dbReference>
<dbReference type="CDD" id="cd03443">
    <property type="entry name" value="PaaI_thioesterase"/>
    <property type="match status" value="1"/>
</dbReference>
<dbReference type="Proteomes" id="UP000466554">
    <property type="component" value="Chromosome"/>
</dbReference>
<reference evidence="4 5" key="1">
    <citation type="journal article" date="2019" name="Emerg. Microbes Infect.">
        <title>Comprehensive subspecies identification of 175 nontuberculous mycobacteria species based on 7547 genomic profiles.</title>
        <authorList>
            <person name="Matsumoto Y."/>
            <person name="Kinjo T."/>
            <person name="Motooka D."/>
            <person name="Nabeya D."/>
            <person name="Jung N."/>
            <person name="Uechi K."/>
            <person name="Horii T."/>
            <person name="Iida T."/>
            <person name="Fujita J."/>
            <person name="Nakamura S."/>
        </authorList>
    </citation>
    <scope>NUCLEOTIDE SEQUENCE [LARGE SCALE GENOMIC DNA]</scope>
    <source>
        <strain evidence="4 5">JCM 6367</strain>
    </source>
</reference>
<dbReference type="InterPro" id="IPR039298">
    <property type="entry name" value="ACOT13"/>
</dbReference>
<dbReference type="InterPro" id="IPR003736">
    <property type="entry name" value="PAAI_dom"/>
</dbReference>
<evidence type="ECO:0000259" key="3">
    <source>
        <dbReference type="Pfam" id="PF03061"/>
    </source>
</evidence>
<dbReference type="Pfam" id="PF03061">
    <property type="entry name" value="4HBT"/>
    <property type="match status" value="1"/>
</dbReference>
<dbReference type="InterPro" id="IPR029069">
    <property type="entry name" value="HotDog_dom_sf"/>
</dbReference>
<keyword evidence="2" id="KW-0378">Hydrolase</keyword>
<dbReference type="Gene3D" id="3.10.129.10">
    <property type="entry name" value="Hotdog Thioesterase"/>
    <property type="match status" value="1"/>
</dbReference>
<dbReference type="PANTHER" id="PTHR21660:SF1">
    <property type="entry name" value="ACYL-COENZYME A THIOESTERASE 13"/>
    <property type="match status" value="1"/>
</dbReference>
<comment type="similarity">
    <text evidence="1">Belongs to the thioesterase PaaI family.</text>
</comment>
<evidence type="ECO:0000256" key="1">
    <source>
        <dbReference type="ARBA" id="ARBA00008324"/>
    </source>
</evidence>
<evidence type="ECO:0000313" key="5">
    <source>
        <dbReference type="Proteomes" id="UP000466554"/>
    </source>
</evidence>
<evidence type="ECO:0000313" key="4">
    <source>
        <dbReference type="EMBL" id="BBY74250.1"/>
    </source>
</evidence>
<sequence length="145" mass="14974">MTTVPQPMQVTIPGHLFGQLPFFDVVDDEDTVVVDLHNRPDLRNVRGALQGGLVATLIDVAGGRLAVKYASSNAGAGTADMTIHYLAPIVGGPARATATLVRAGRRLVVVAVDVVDVAADRLAARATLSFALLDAKAPAQPGTAP</sequence>
<dbReference type="PANTHER" id="PTHR21660">
    <property type="entry name" value="THIOESTERASE SUPERFAMILY MEMBER-RELATED"/>
    <property type="match status" value="1"/>
</dbReference>
<dbReference type="GO" id="GO:0047617">
    <property type="term" value="F:fatty acyl-CoA hydrolase activity"/>
    <property type="evidence" value="ECO:0007669"/>
    <property type="project" value="InterPro"/>
</dbReference>
<gene>
    <name evidence="4" type="ORF">MPRF_11490</name>
</gene>
<feature type="domain" description="Thioesterase" evidence="3">
    <location>
        <begin position="48"/>
        <end position="116"/>
    </location>
</feature>
<name>A0A7I7TYM9_MYCPF</name>
<proteinExistence type="inferred from homology"/>